<dbReference type="SUPFAM" id="SSF160214">
    <property type="entry name" value="FlaG-like"/>
    <property type="match status" value="1"/>
</dbReference>
<evidence type="ECO:0000313" key="2">
    <source>
        <dbReference type="Proteomes" id="UP000594464"/>
    </source>
</evidence>
<organism evidence="1 2">
    <name type="scientific">Candidatus Nitrohelix vancouverensis</name>
    <dbReference type="NCBI Taxonomy" id="2705534"/>
    <lineage>
        <taxon>Bacteria</taxon>
        <taxon>Pseudomonadati</taxon>
        <taxon>Nitrospinota/Tectimicrobiota group</taxon>
        <taxon>Nitrospinota</taxon>
        <taxon>Nitrospinia</taxon>
        <taxon>Nitrospinales</taxon>
        <taxon>Nitrospinaceae</taxon>
        <taxon>Candidatus Nitrohelix</taxon>
    </lineage>
</organism>
<dbReference type="Proteomes" id="UP000594464">
    <property type="component" value="Chromosome"/>
</dbReference>
<accession>A0A7T0C212</accession>
<keyword evidence="1" id="KW-0282">Flagellum</keyword>
<protein>
    <submittedName>
        <fullName evidence="1">Flagellar protein FlaG</fullName>
    </submittedName>
</protein>
<proteinExistence type="predicted"/>
<dbReference type="Gene3D" id="3.30.160.170">
    <property type="entry name" value="FlaG-like"/>
    <property type="match status" value="1"/>
</dbReference>
<evidence type="ECO:0000313" key="1">
    <source>
        <dbReference type="EMBL" id="QPJ65093.1"/>
    </source>
</evidence>
<dbReference type="AlphaFoldDB" id="A0A7T0C212"/>
<keyword evidence="1" id="KW-0969">Cilium</keyword>
<dbReference type="KEGG" id="nva:G3M78_06705"/>
<keyword evidence="1" id="KW-0966">Cell projection</keyword>
<dbReference type="Pfam" id="PF03646">
    <property type="entry name" value="FlaG"/>
    <property type="match status" value="1"/>
</dbReference>
<dbReference type="EMBL" id="CP048620">
    <property type="protein sequence ID" value="QPJ65093.1"/>
    <property type="molecule type" value="Genomic_DNA"/>
</dbReference>
<name>A0A7T0C212_9BACT</name>
<reference evidence="2" key="1">
    <citation type="submission" date="2020-02" db="EMBL/GenBank/DDBJ databases">
        <title>Genomic and physiological characterization of two novel Nitrospinaceae genera.</title>
        <authorList>
            <person name="Mueller A.J."/>
            <person name="Jung M.-Y."/>
            <person name="Strachan C.R."/>
            <person name="Herbold C.W."/>
            <person name="Kirkegaard R.H."/>
            <person name="Daims H."/>
        </authorList>
    </citation>
    <scope>NUCLEOTIDE SEQUENCE [LARGE SCALE GENOMIC DNA]</scope>
</reference>
<sequence>MSIDIHLDPAKVRPKARLNVAPSKEISKNEAVDVVKKNRLETEEAPPKAVDSASKVSSHSLDYLVSEETRQVVVKVVDEDSGETIKQIPDEDHLQLAKRIADFRERHFDIEA</sequence>
<dbReference type="InterPro" id="IPR035924">
    <property type="entry name" value="FlaG-like_sf"/>
</dbReference>
<dbReference type="InterPro" id="IPR005186">
    <property type="entry name" value="FlaG"/>
</dbReference>
<gene>
    <name evidence="1" type="ORF">G3M78_06705</name>
</gene>